<evidence type="ECO:0008006" key="3">
    <source>
        <dbReference type="Google" id="ProtNLM"/>
    </source>
</evidence>
<dbReference type="Proteomes" id="UP000544122">
    <property type="component" value="Unassembled WGS sequence"/>
</dbReference>
<evidence type="ECO:0000313" key="1">
    <source>
        <dbReference type="EMBL" id="NOJ44643.1"/>
    </source>
</evidence>
<dbReference type="EMBL" id="JAAVLX010000025">
    <property type="protein sequence ID" value="NOJ44643.1"/>
    <property type="molecule type" value="Genomic_DNA"/>
</dbReference>
<proteinExistence type="predicted"/>
<dbReference type="InterPro" id="IPR015424">
    <property type="entry name" value="PyrdxlP-dep_Trfase"/>
</dbReference>
<dbReference type="AlphaFoldDB" id="A0A7Y4GZ40"/>
<accession>A0A7Y4GZ40</accession>
<sequence>MITRHAILHHLQVSDGGFEREIHRRLADARNMGLHILSDLRDVAPPRADGSFFFYLDPSRILSTLPAESVIRSGDDVARLLLDETNVGCAACGSFGDVNGPRLSFGVPSDLLEAGLKRIVERLNNLRTR</sequence>
<organism evidence="1 2">
    <name type="scientific">Bradyrhizobium australiense</name>
    <dbReference type="NCBI Taxonomy" id="2721161"/>
    <lineage>
        <taxon>Bacteria</taxon>
        <taxon>Pseudomonadati</taxon>
        <taxon>Pseudomonadota</taxon>
        <taxon>Alphaproteobacteria</taxon>
        <taxon>Hyphomicrobiales</taxon>
        <taxon>Nitrobacteraceae</taxon>
        <taxon>Bradyrhizobium</taxon>
    </lineage>
</organism>
<dbReference type="RefSeq" id="WP_171583827.1">
    <property type="nucleotide sequence ID" value="NZ_JAAVLX010000025.1"/>
</dbReference>
<reference evidence="1 2" key="1">
    <citation type="submission" date="2020-03" db="EMBL/GenBank/DDBJ databases">
        <title>Bradyrhizobium diversity isolated from nodules of Indigofera sp.</title>
        <authorList>
            <person name="Klepa M."/>
            <person name="Helene L."/>
            <person name="Hungria M."/>
        </authorList>
    </citation>
    <scope>NUCLEOTIDE SEQUENCE [LARGE SCALE GENOMIC DNA]</scope>
    <source>
        <strain evidence="1 2">WSM 1791</strain>
    </source>
</reference>
<protein>
    <recommendedName>
        <fullName evidence="3">Aminotransferase class I/classII domain-containing protein</fullName>
    </recommendedName>
</protein>
<gene>
    <name evidence="1" type="ORF">HCN58_35075</name>
</gene>
<name>A0A7Y4GZ40_9BRAD</name>
<evidence type="ECO:0000313" key="2">
    <source>
        <dbReference type="Proteomes" id="UP000544122"/>
    </source>
</evidence>
<dbReference type="Gene3D" id="3.90.1150.10">
    <property type="entry name" value="Aspartate Aminotransferase, domain 1"/>
    <property type="match status" value="1"/>
</dbReference>
<dbReference type="InterPro" id="IPR015422">
    <property type="entry name" value="PyrdxlP-dep_Trfase_small"/>
</dbReference>
<keyword evidence="2" id="KW-1185">Reference proteome</keyword>
<comment type="caution">
    <text evidence="1">The sequence shown here is derived from an EMBL/GenBank/DDBJ whole genome shotgun (WGS) entry which is preliminary data.</text>
</comment>
<dbReference type="SUPFAM" id="SSF53383">
    <property type="entry name" value="PLP-dependent transferases"/>
    <property type="match status" value="1"/>
</dbReference>